<keyword evidence="2 4" id="KW-0067">ATP-binding</keyword>
<dbReference type="PANTHER" id="PTHR43582">
    <property type="entry name" value="LINEARMYCIN RESISTANCE ATP-BINDING PROTEIN LNRL"/>
    <property type="match status" value="1"/>
</dbReference>
<dbReference type="RefSeq" id="WP_071612202.1">
    <property type="nucleotide sequence ID" value="NZ_CP015756.1"/>
</dbReference>
<evidence type="ECO:0000259" key="3">
    <source>
        <dbReference type="PROSITE" id="PS50893"/>
    </source>
</evidence>
<dbReference type="GO" id="GO:0016887">
    <property type="term" value="F:ATP hydrolysis activity"/>
    <property type="evidence" value="ECO:0007669"/>
    <property type="project" value="InterPro"/>
</dbReference>
<dbReference type="OrthoDB" id="9804819at2"/>
<dbReference type="PROSITE" id="PS50893">
    <property type="entry name" value="ABC_TRANSPORTER_2"/>
    <property type="match status" value="1"/>
</dbReference>
<dbReference type="InterPro" id="IPR003439">
    <property type="entry name" value="ABC_transporter-like_ATP-bd"/>
</dbReference>
<dbReference type="PROSITE" id="PS00211">
    <property type="entry name" value="ABC_TRANSPORTER_1"/>
    <property type="match status" value="1"/>
</dbReference>
<keyword evidence="1" id="KW-0547">Nucleotide-binding</keyword>
<dbReference type="Proteomes" id="UP000182569">
    <property type="component" value="Chromosome"/>
</dbReference>
<dbReference type="Gene3D" id="3.40.50.300">
    <property type="entry name" value="P-loop containing nucleotide triphosphate hydrolases"/>
    <property type="match status" value="1"/>
</dbReference>
<dbReference type="InterPro" id="IPR017871">
    <property type="entry name" value="ABC_transporter-like_CS"/>
</dbReference>
<dbReference type="GO" id="GO:0005524">
    <property type="term" value="F:ATP binding"/>
    <property type="evidence" value="ECO:0007669"/>
    <property type="project" value="UniProtKB-KW"/>
</dbReference>
<dbReference type="AlphaFoldDB" id="A0A1J0GEZ6"/>
<dbReference type="Pfam" id="PF00005">
    <property type="entry name" value="ABC_tran"/>
    <property type="match status" value="1"/>
</dbReference>
<evidence type="ECO:0000256" key="1">
    <source>
        <dbReference type="ARBA" id="ARBA00022741"/>
    </source>
</evidence>
<dbReference type="SUPFAM" id="SSF52540">
    <property type="entry name" value="P-loop containing nucleoside triphosphate hydrolases"/>
    <property type="match status" value="1"/>
</dbReference>
<dbReference type="SMART" id="SM00382">
    <property type="entry name" value="AAA"/>
    <property type="match status" value="1"/>
</dbReference>
<reference evidence="5" key="1">
    <citation type="journal article" date="2016" name="Front. Microbiol.">
        <title>Complete Genome Sequence of Clostridium estertheticum DSM 8809, a Microbe Identified in Spoiled Vacuum Packed Beef.</title>
        <authorList>
            <person name="Yu Z."/>
            <person name="Gunn L."/>
            <person name="Brennan E."/>
            <person name="Reid R."/>
            <person name="Wall P.G."/>
            <person name="Gaora O.P."/>
            <person name="Hurley D."/>
            <person name="Bolton D."/>
            <person name="Fanning S."/>
        </authorList>
    </citation>
    <scope>NUCLEOTIDE SEQUENCE [LARGE SCALE GENOMIC DNA]</scope>
    <source>
        <strain evidence="5">DSM 8809</strain>
    </source>
</reference>
<dbReference type="InterPro" id="IPR027417">
    <property type="entry name" value="P-loop_NTPase"/>
</dbReference>
<keyword evidence="5" id="KW-1185">Reference proteome</keyword>
<protein>
    <submittedName>
        <fullName evidence="4">Antibiotic ABC transporter ATP-binding protein</fullName>
    </submittedName>
</protein>
<evidence type="ECO:0000313" key="5">
    <source>
        <dbReference type="Proteomes" id="UP000182569"/>
    </source>
</evidence>
<name>A0A1J0GEZ6_9CLOT</name>
<gene>
    <name evidence="4" type="ORF">A7L45_07405</name>
</gene>
<accession>A0A1J0GEZ6</accession>
<dbReference type="KEGG" id="ceu:A7L45_07405"/>
<evidence type="ECO:0000256" key="2">
    <source>
        <dbReference type="ARBA" id="ARBA00022840"/>
    </source>
</evidence>
<sequence>MLELINLTKKYGEFTAIDNISFKVEQGEIFGLLGPNGAGKSTIVSMISTVSPPTRGDIRVDNKSLREKPMEIKKIMGIVPQDIALYEALSAKDNLEFFGCLYGLKGKKLKDRTSEVLDIIELKDKKDQAVSEFSGGMKRRVNIGIALMNNPKLLILDEPTVGIDPQSRNHILETIKRLNKERGMTVIYTSHYMEEVEYLCKRVAIVDHGKLIALGTKEELKEKLKVKDTLTITYSKADKDSLEKVKNIAGTEEVRINKNEIAMLVNPNEKNIIDIVEDIRNLGIKLTGFKYDEVNLESIFLKVTGKSLRE</sequence>
<feature type="domain" description="ABC transporter" evidence="3">
    <location>
        <begin position="2"/>
        <end position="233"/>
    </location>
</feature>
<organism evidence="4 5">
    <name type="scientific">Clostridium estertheticum subsp. estertheticum</name>
    <dbReference type="NCBI Taxonomy" id="1552"/>
    <lineage>
        <taxon>Bacteria</taxon>
        <taxon>Bacillati</taxon>
        <taxon>Bacillota</taxon>
        <taxon>Clostridia</taxon>
        <taxon>Eubacteriales</taxon>
        <taxon>Clostridiaceae</taxon>
        <taxon>Clostridium</taxon>
    </lineage>
</organism>
<evidence type="ECO:0000313" key="4">
    <source>
        <dbReference type="EMBL" id="APC39909.1"/>
    </source>
</evidence>
<dbReference type="STRING" id="1552.A7L45_07405"/>
<dbReference type="PANTHER" id="PTHR43582:SF2">
    <property type="entry name" value="LINEARMYCIN RESISTANCE ATP-BINDING PROTEIN LNRL"/>
    <property type="match status" value="1"/>
</dbReference>
<dbReference type="InterPro" id="IPR003593">
    <property type="entry name" value="AAA+_ATPase"/>
</dbReference>
<proteinExistence type="predicted"/>
<dbReference type="EMBL" id="CP015756">
    <property type="protein sequence ID" value="APC39909.1"/>
    <property type="molecule type" value="Genomic_DNA"/>
</dbReference>